<dbReference type="RefSeq" id="WP_371720581.1">
    <property type="nucleotide sequence ID" value="NZ_JBGOOF010000073.1"/>
</dbReference>
<accession>A0ABV4MQC8</accession>
<organism evidence="1 2">
    <name type="scientific">Vibrio bivalvicida</name>
    <dbReference type="NCBI Taxonomy" id="1276888"/>
    <lineage>
        <taxon>Bacteria</taxon>
        <taxon>Pseudomonadati</taxon>
        <taxon>Pseudomonadota</taxon>
        <taxon>Gammaproteobacteria</taxon>
        <taxon>Vibrionales</taxon>
        <taxon>Vibrionaceae</taxon>
        <taxon>Vibrio</taxon>
        <taxon>Vibrio oreintalis group</taxon>
    </lineage>
</organism>
<evidence type="ECO:0000313" key="1">
    <source>
        <dbReference type="EMBL" id="MEZ8211774.1"/>
    </source>
</evidence>
<proteinExistence type="predicted"/>
<gene>
    <name evidence="1" type="ORF">ACED39_23775</name>
</gene>
<evidence type="ECO:0000313" key="2">
    <source>
        <dbReference type="Proteomes" id="UP001569151"/>
    </source>
</evidence>
<sequence>MSQLVVIQSKYGDIKGCWSNDGLNFNFDGALFENEKQVFAVNFSVPYSFIKKYGQQTVLDEIRESVEGYIETAPQNGKDT</sequence>
<comment type="caution">
    <text evidence="1">The sequence shown here is derived from an EMBL/GenBank/DDBJ whole genome shotgun (WGS) entry which is preliminary data.</text>
</comment>
<protein>
    <submittedName>
        <fullName evidence="1">Uncharacterized protein</fullName>
    </submittedName>
</protein>
<name>A0ABV4MQC8_9VIBR</name>
<dbReference type="EMBL" id="JBGOOS010000077">
    <property type="protein sequence ID" value="MEZ8211774.1"/>
    <property type="molecule type" value="Genomic_DNA"/>
</dbReference>
<keyword evidence="2" id="KW-1185">Reference proteome</keyword>
<reference evidence="1 2" key="1">
    <citation type="submission" date="2024-06" db="EMBL/GenBank/DDBJ databases">
        <authorList>
            <person name="Steensen K."/>
            <person name="Seneca J."/>
            <person name="Bartlau N."/>
            <person name="Yu A.X."/>
            <person name="Polz M.F."/>
        </authorList>
    </citation>
    <scope>NUCLEOTIDE SEQUENCE [LARGE SCALE GENOMIC DNA]</scope>
    <source>
        <strain evidence="1 2">1F146</strain>
    </source>
</reference>
<dbReference type="Proteomes" id="UP001569151">
    <property type="component" value="Unassembled WGS sequence"/>
</dbReference>